<keyword evidence="8" id="KW-1185">Reference proteome</keyword>
<dbReference type="GO" id="GO:0030515">
    <property type="term" value="F:snoRNA binding"/>
    <property type="evidence" value="ECO:0007669"/>
    <property type="project" value="TreeGrafter"/>
</dbReference>
<evidence type="ECO:0000256" key="3">
    <source>
        <dbReference type="ARBA" id="ARBA00038229"/>
    </source>
</evidence>
<proteinExistence type="inferred from homology"/>
<reference evidence="7 8" key="1">
    <citation type="journal article" date="2024" name="Nat. Commun.">
        <title>Phylogenomics reveals the evolutionary origins of lichenization in chlorophyte algae.</title>
        <authorList>
            <person name="Puginier C."/>
            <person name="Libourel C."/>
            <person name="Otte J."/>
            <person name="Skaloud P."/>
            <person name="Haon M."/>
            <person name="Grisel S."/>
            <person name="Petersen M."/>
            <person name="Berrin J.G."/>
            <person name="Delaux P.M."/>
            <person name="Dal Grande F."/>
            <person name="Keller J."/>
        </authorList>
    </citation>
    <scope>NUCLEOTIDE SEQUENCE [LARGE SCALE GENOMIC DNA]</scope>
    <source>
        <strain evidence="7 8">SAG 2036</strain>
    </source>
</reference>
<dbReference type="GO" id="GO:0032040">
    <property type="term" value="C:small-subunit processome"/>
    <property type="evidence" value="ECO:0007669"/>
    <property type="project" value="TreeGrafter"/>
</dbReference>
<dbReference type="SUPFAM" id="SSF50978">
    <property type="entry name" value="WD40 repeat-like"/>
    <property type="match status" value="2"/>
</dbReference>
<sequence length="934" mass="100861">MVKAYLRYEAASTFGVITSSISICHASNEGQLLTAALESVLFWNLRQGTQVRALAPPAPQNGGVPGEVCRLLCSPSGDQLAVGHTDGNLRVWNLEQGTCDVTLRGHKGSISALRFSRGGATLASGGRDTDIVMWDLPGEAGLYRLQGHTNEVTDVAFVERENTLVSGSKDGSLRVWDLTTQHCYQTILLSQAEVWSLDVNPEEARLAVGTNLPQLLFYSITARSKDPLPFASGSRQRSTPQDDSAAAQDESSRSTALLKELGAVQRRANERVAHLRYCMGGGSVAVQAAGKQLELFRVRPDADVRQHVRRRRKRKRDKDAKAGDSVLPAAGDAAMIDPNSAEARSGAEASTSADVEAGDEIAPWQVVRCKHKIRAFSEAPRPRKGKLMSLALALANNMVEIWDIDEEAVAVQSTLEGAGHRGGIRAVALSSDDSLILSAAAEGVKLWNSSSGACIRTLLEPQHALCALFAPGNRHAVVGCKDGTLNILDLGAASITSTMTQHQGPVWGLVPLPDLSGFVSCSADHSLKFWEWEVVKGGTVEAEGAAAVQKRLGVNLARKHEVTDDALCVRVSADGRLIAVALLDSTIQVYFLDTMKFFLALYGHKLPVLSMDMSSDGTLLASGSADKNLKIWGLDFGDCHRSLFAHDDSVMQVAFVRDTHYVFTAGKDGTLKYWDADRWELLLTLEGHRGEAWALALSSLGDFVVTGGADRSLRRWERTEEPFFAEEERERRLESLFEADVEEGPAAREGNQIAAATAGRKTGETVGAADALMDALELSAHETQRLQEDTNTANGDAAMTKPPQANPLMEGLPPGDYVLRALKRVKAAELEQALLMLPFADALNLLTYLPSWLAHGSQVELGVRVAVLLVRLHHGRLAATPSCRSLLLQVQGALRGSAQQLKSTMGFNLAALSFLQRRLREERGAAAQPSAMAW</sequence>
<evidence type="ECO:0000259" key="6">
    <source>
        <dbReference type="Pfam" id="PF04003"/>
    </source>
</evidence>
<dbReference type="SMART" id="SM00320">
    <property type="entry name" value="WD40"/>
    <property type="match status" value="11"/>
</dbReference>
<dbReference type="InterPro" id="IPR007148">
    <property type="entry name" value="SSU_processome_Utp12"/>
</dbReference>
<dbReference type="InterPro" id="IPR051570">
    <property type="entry name" value="TBC1_cilium_biogenesis"/>
</dbReference>
<dbReference type="PANTHER" id="PTHR19853:SF0">
    <property type="entry name" value="WD REPEAT-CONTAINING PROTEIN 3"/>
    <property type="match status" value="1"/>
</dbReference>
<protein>
    <recommendedName>
        <fullName evidence="6">Small-subunit processome Utp12 domain-containing protein</fullName>
    </recommendedName>
</protein>
<comment type="similarity">
    <text evidence="3">Belongs to the WD repeat WDR3/UTP12 family.</text>
</comment>
<feature type="repeat" description="WD" evidence="4">
    <location>
        <begin position="103"/>
        <end position="136"/>
    </location>
</feature>
<dbReference type="CDD" id="cd00200">
    <property type="entry name" value="WD40"/>
    <property type="match status" value="2"/>
</dbReference>
<feature type="region of interest" description="Disordered" evidence="5">
    <location>
        <begin position="305"/>
        <end position="335"/>
    </location>
</feature>
<evidence type="ECO:0000256" key="4">
    <source>
        <dbReference type="PROSITE-ProRule" id="PRU00221"/>
    </source>
</evidence>
<dbReference type="InterPro" id="IPR001680">
    <property type="entry name" value="WD40_rpt"/>
</dbReference>
<dbReference type="FunFam" id="2.130.10.10:FF:000157">
    <property type="entry name" value="WD repeat domain 3"/>
    <property type="match status" value="1"/>
</dbReference>
<dbReference type="InterPro" id="IPR015943">
    <property type="entry name" value="WD40/YVTN_repeat-like_dom_sf"/>
</dbReference>
<keyword evidence="2" id="KW-0677">Repeat</keyword>
<feature type="repeat" description="WD" evidence="4">
    <location>
        <begin position="145"/>
        <end position="186"/>
    </location>
</feature>
<feature type="repeat" description="WD" evidence="4">
    <location>
        <begin position="74"/>
        <end position="102"/>
    </location>
</feature>
<evidence type="ECO:0000256" key="1">
    <source>
        <dbReference type="ARBA" id="ARBA00022574"/>
    </source>
</evidence>
<feature type="repeat" description="WD" evidence="4">
    <location>
        <begin position="601"/>
        <end position="642"/>
    </location>
</feature>
<feature type="repeat" description="WD" evidence="4">
    <location>
        <begin position="685"/>
        <end position="717"/>
    </location>
</feature>
<dbReference type="PROSITE" id="PS50082">
    <property type="entry name" value="WD_REPEATS_2"/>
    <property type="match status" value="7"/>
</dbReference>
<dbReference type="GO" id="GO:0034388">
    <property type="term" value="C:Pwp2p-containing subcomplex of 90S preribosome"/>
    <property type="evidence" value="ECO:0007669"/>
    <property type="project" value="TreeGrafter"/>
</dbReference>
<evidence type="ECO:0000313" key="8">
    <source>
        <dbReference type="Proteomes" id="UP001465755"/>
    </source>
</evidence>
<dbReference type="InterPro" id="IPR020472">
    <property type="entry name" value="WD40_PAC1"/>
</dbReference>
<gene>
    <name evidence="7" type="ORF">WJX73_002742</name>
</gene>
<feature type="compositionally biased region" description="Basic residues" evidence="5">
    <location>
        <begin position="307"/>
        <end position="316"/>
    </location>
</feature>
<evidence type="ECO:0000313" key="7">
    <source>
        <dbReference type="EMBL" id="KAK9805414.1"/>
    </source>
</evidence>
<dbReference type="AlphaFoldDB" id="A0AAW1PAD3"/>
<evidence type="ECO:0000256" key="5">
    <source>
        <dbReference type="SAM" id="MobiDB-lite"/>
    </source>
</evidence>
<name>A0AAW1PAD3_9CHLO</name>
<accession>A0AAW1PAD3</accession>
<dbReference type="PROSITE" id="PS50294">
    <property type="entry name" value="WD_REPEATS_REGION"/>
    <property type="match status" value="5"/>
</dbReference>
<dbReference type="PROSITE" id="PS00678">
    <property type="entry name" value="WD_REPEATS_1"/>
    <property type="match status" value="2"/>
</dbReference>
<keyword evidence="1 4" id="KW-0853">WD repeat</keyword>
<dbReference type="Pfam" id="PF25172">
    <property type="entry name" value="Beta-prop_WDR3_2nd"/>
    <property type="match status" value="1"/>
</dbReference>
<feature type="region of interest" description="Disordered" evidence="5">
    <location>
        <begin position="228"/>
        <end position="253"/>
    </location>
</feature>
<feature type="repeat" description="WD" evidence="4">
    <location>
        <begin position="499"/>
        <end position="531"/>
    </location>
</feature>
<comment type="caution">
    <text evidence="7">The sequence shown here is derived from an EMBL/GenBank/DDBJ whole genome shotgun (WGS) entry which is preliminary data.</text>
</comment>
<dbReference type="GO" id="GO:0030490">
    <property type="term" value="P:maturation of SSU-rRNA"/>
    <property type="evidence" value="ECO:0007669"/>
    <property type="project" value="TreeGrafter"/>
</dbReference>
<dbReference type="Proteomes" id="UP001465755">
    <property type="component" value="Unassembled WGS sequence"/>
</dbReference>
<dbReference type="InterPro" id="IPR019775">
    <property type="entry name" value="WD40_repeat_CS"/>
</dbReference>
<dbReference type="Pfam" id="PF04003">
    <property type="entry name" value="Utp12"/>
    <property type="match status" value="1"/>
</dbReference>
<dbReference type="PRINTS" id="PR00320">
    <property type="entry name" value="GPROTEINBRPT"/>
</dbReference>
<organism evidence="7 8">
    <name type="scientific">Symbiochloris irregularis</name>
    <dbReference type="NCBI Taxonomy" id="706552"/>
    <lineage>
        <taxon>Eukaryota</taxon>
        <taxon>Viridiplantae</taxon>
        <taxon>Chlorophyta</taxon>
        <taxon>core chlorophytes</taxon>
        <taxon>Trebouxiophyceae</taxon>
        <taxon>Trebouxiales</taxon>
        <taxon>Trebouxiaceae</taxon>
        <taxon>Symbiochloris</taxon>
    </lineage>
</organism>
<feature type="repeat" description="WD" evidence="4">
    <location>
        <begin position="643"/>
        <end position="684"/>
    </location>
</feature>
<dbReference type="Gene3D" id="2.130.10.10">
    <property type="entry name" value="YVTN repeat-like/Quinoprotein amine dehydrogenase"/>
    <property type="match status" value="3"/>
</dbReference>
<feature type="domain" description="Small-subunit processome Utp12" evidence="6">
    <location>
        <begin position="816"/>
        <end position="917"/>
    </location>
</feature>
<dbReference type="EMBL" id="JALJOQ010000043">
    <property type="protein sequence ID" value="KAK9805414.1"/>
    <property type="molecule type" value="Genomic_DNA"/>
</dbReference>
<dbReference type="Pfam" id="PF25173">
    <property type="entry name" value="Beta-prop_WDR3_1st"/>
    <property type="match status" value="1"/>
</dbReference>
<dbReference type="InterPro" id="IPR036322">
    <property type="entry name" value="WD40_repeat_dom_sf"/>
</dbReference>
<feature type="compositionally biased region" description="Polar residues" evidence="5">
    <location>
        <begin position="233"/>
        <end position="242"/>
    </location>
</feature>
<dbReference type="PANTHER" id="PTHR19853">
    <property type="entry name" value="WD REPEAT CONTAINING PROTEIN 3 WDR3"/>
    <property type="match status" value="1"/>
</dbReference>
<evidence type="ECO:0000256" key="2">
    <source>
        <dbReference type="ARBA" id="ARBA00022737"/>
    </source>
</evidence>